<evidence type="ECO:0000256" key="8">
    <source>
        <dbReference type="SAM" id="MobiDB-lite"/>
    </source>
</evidence>
<dbReference type="SMART" id="SM00355">
    <property type="entry name" value="ZnF_C2H2"/>
    <property type="match status" value="2"/>
</dbReference>
<evidence type="ECO:0000313" key="10">
    <source>
        <dbReference type="EMBL" id="CAG5111386.1"/>
    </source>
</evidence>
<feature type="compositionally biased region" description="Polar residues" evidence="8">
    <location>
        <begin position="272"/>
        <end position="286"/>
    </location>
</feature>
<dbReference type="InterPro" id="IPR051845">
    <property type="entry name" value="Znf385"/>
</dbReference>
<dbReference type="PANTHER" id="PTHR23067:SF14">
    <property type="entry name" value="C2H2-TYPE DOMAIN-CONTAINING PROTEIN"/>
    <property type="match status" value="1"/>
</dbReference>
<accession>A0ABN7T188</accession>
<dbReference type="Pfam" id="PF12171">
    <property type="entry name" value="zf-C2H2_jaz"/>
    <property type="match status" value="1"/>
</dbReference>
<evidence type="ECO:0000256" key="3">
    <source>
        <dbReference type="ARBA" id="ARBA00022737"/>
    </source>
</evidence>
<feature type="compositionally biased region" description="Polar residues" evidence="8">
    <location>
        <begin position="304"/>
        <end position="314"/>
    </location>
</feature>
<dbReference type="Pfam" id="PF12874">
    <property type="entry name" value="zf-met"/>
    <property type="match status" value="1"/>
</dbReference>
<evidence type="ECO:0000259" key="9">
    <source>
        <dbReference type="PROSITE" id="PS50157"/>
    </source>
</evidence>
<protein>
    <submittedName>
        <fullName evidence="10">Oidioi.mRNA.OKI2018_I69.chr2.g5702.t1.cds</fullName>
    </submittedName>
</protein>
<keyword evidence="3" id="KW-0677">Repeat</keyword>
<keyword evidence="4 7" id="KW-0863">Zinc-finger</keyword>
<reference evidence="10 11" key="1">
    <citation type="submission" date="2021-04" db="EMBL/GenBank/DDBJ databases">
        <authorList>
            <person name="Bliznina A."/>
        </authorList>
    </citation>
    <scope>NUCLEOTIDE SEQUENCE [LARGE SCALE GENOMIC DNA]</scope>
</reference>
<evidence type="ECO:0000256" key="1">
    <source>
        <dbReference type="ARBA" id="ARBA00004123"/>
    </source>
</evidence>
<keyword evidence="5" id="KW-0862">Zinc</keyword>
<dbReference type="PROSITE" id="PS00028">
    <property type="entry name" value="ZINC_FINGER_C2H2_1"/>
    <property type="match status" value="1"/>
</dbReference>
<dbReference type="InterPro" id="IPR036236">
    <property type="entry name" value="Znf_C2H2_sf"/>
</dbReference>
<organism evidence="10 11">
    <name type="scientific">Oikopleura dioica</name>
    <name type="common">Tunicate</name>
    <dbReference type="NCBI Taxonomy" id="34765"/>
    <lineage>
        <taxon>Eukaryota</taxon>
        <taxon>Metazoa</taxon>
        <taxon>Chordata</taxon>
        <taxon>Tunicata</taxon>
        <taxon>Appendicularia</taxon>
        <taxon>Copelata</taxon>
        <taxon>Oikopleuridae</taxon>
        <taxon>Oikopleura</taxon>
    </lineage>
</organism>
<evidence type="ECO:0000256" key="6">
    <source>
        <dbReference type="ARBA" id="ARBA00023242"/>
    </source>
</evidence>
<gene>
    <name evidence="10" type="ORF">OKIOD_LOCUS14467</name>
</gene>
<dbReference type="Proteomes" id="UP001158576">
    <property type="component" value="Chromosome 2"/>
</dbReference>
<feature type="region of interest" description="Disordered" evidence="8">
    <location>
        <begin position="237"/>
        <end position="334"/>
    </location>
</feature>
<evidence type="ECO:0000256" key="5">
    <source>
        <dbReference type="ARBA" id="ARBA00022833"/>
    </source>
</evidence>
<dbReference type="Gene3D" id="3.30.160.60">
    <property type="entry name" value="Classic Zinc Finger"/>
    <property type="match status" value="2"/>
</dbReference>
<dbReference type="EMBL" id="OU015567">
    <property type="protein sequence ID" value="CAG5111386.1"/>
    <property type="molecule type" value="Genomic_DNA"/>
</dbReference>
<sequence>MGKRKVGEVELVTPSSSDLDQPKQAKMIRPSTHHTTGDGINMQGVTNQAAVSQYMGSYIIMPQMQGMANQANMMNQAALQMQQQILLPQMAGYSMQFPFLQPTMVQSPASGLMQLSSSGTSHLVPQTAYPQRSNKLRPKASENVTLPDPLPECIEKIEESKDLYCPVCELSVNSQQQLTQHLGSTKHKLVSLGLLPKPSEDPTIKRVGQYKCKICDVILNSEAQLVQHLKSLRHQAAERGEELPPRGERRFCPYSRNKKSGKEEGSEPGSLTGENVNSSNSQTQETATEDLLGKVTPLQLPTEALSTPDPQVRTTVEKPDSVCNSTSPSLKSDQ</sequence>
<evidence type="ECO:0000256" key="2">
    <source>
        <dbReference type="ARBA" id="ARBA00022723"/>
    </source>
</evidence>
<dbReference type="InterPro" id="IPR022755">
    <property type="entry name" value="Znf_C2H2_jaz"/>
</dbReference>
<evidence type="ECO:0000256" key="7">
    <source>
        <dbReference type="PROSITE-ProRule" id="PRU00042"/>
    </source>
</evidence>
<feature type="region of interest" description="Disordered" evidence="8">
    <location>
        <begin position="1"/>
        <end position="24"/>
    </location>
</feature>
<name>A0ABN7T188_OIKDI</name>
<dbReference type="PROSITE" id="PS50157">
    <property type="entry name" value="ZINC_FINGER_C2H2_2"/>
    <property type="match status" value="1"/>
</dbReference>
<dbReference type="InterPro" id="IPR013087">
    <property type="entry name" value="Znf_C2H2_type"/>
</dbReference>
<keyword evidence="11" id="KW-1185">Reference proteome</keyword>
<keyword evidence="2" id="KW-0479">Metal-binding</keyword>
<dbReference type="InterPro" id="IPR003604">
    <property type="entry name" value="Matrin/U1-like-C_Znf_C2H2"/>
</dbReference>
<proteinExistence type="predicted"/>
<evidence type="ECO:0000256" key="4">
    <source>
        <dbReference type="ARBA" id="ARBA00022771"/>
    </source>
</evidence>
<evidence type="ECO:0000313" key="11">
    <source>
        <dbReference type="Proteomes" id="UP001158576"/>
    </source>
</evidence>
<dbReference type="SMART" id="SM00451">
    <property type="entry name" value="ZnF_U1"/>
    <property type="match status" value="2"/>
</dbReference>
<feature type="compositionally biased region" description="Basic and acidic residues" evidence="8">
    <location>
        <begin position="237"/>
        <end position="251"/>
    </location>
</feature>
<feature type="compositionally biased region" description="Polar residues" evidence="8">
    <location>
        <begin position="322"/>
        <end position="334"/>
    </location>
</feature>
<feature type="domain" description="C2H2-type" evidence="9">
    <location>
        <begin position="210"/>
        <end position="239"/>
    </location>
</feature>
<dbReference type="PANTHER" id="PTHR23067">
    <property type="entry name" value="DOUBLE-STRANDED RNA-BINDING ZINC FINGER PROTEIN"/>
    <property type="match status" value="1"/>
</dbReference>
<comment type="subcellular location">
    <subcellularLocation>
        <location evidence="1">Nucleus</location>
    </subcellularLocation>
</comment>
<keyword evidence="6" id="KW-0539">Nucleus</keyword>
<dbReference type="SUPFAM" id="SSF57667">
    <property type="entry name" value="beta-beta-alpha zinc fingers"/>
    <property type="match status" value="2"/>
</dbReference>